<accession>A0ABV1CWU1</accession>
<dbReference type="SMART" id="SM00947">
    <property type="entry name" value="Pro_CA"/>
    <property type="match status" value="1"/>
</dbReference>
<dbReference type="PANTHER" id="PTHR43175">
    <property type="entry name" value="CARBONIC ANHYDRASE"/>
    <property type="match status" value="1"/>
</dbReference>
<dbReference type="EC" id="4.2.1.1" evidence="3"/>
<dbReference type="Gene3D" id="3.40.1050.10">
    <property type="entry name" value="Carbonic anhydrase"/>
    <property type="match status" value="1"/>
</dbReference>
<dbReference type="Proteomes" id="UP001433088">
    <property type="component" value="Unassembled WGS sequence"/>
</dbReference>
<sequence>MSELTRQILKANKSFVKQSLSQGGFDEVSKYPSRNLAVLTCMDTRLLNFLEPAMGIARGEAKLIKVAGNTAFEDFDSVIGSLMVAVYELHVHDIIVMGHDDCGMLKTTADSLCRHMAEEGIDEKAIAAVRPKLEQWADPITDIDASVCDTVRRLRANPYLPSSLTIYGMVIHPHTGEIRVVDDGEGQEQEVL</sequence>
<gene>
    <name evidence="7" type="ORF">WMO23_07735</name>
</gene>
<reference evidence="7 8" key="1">
    <citation type="submission" date="2024-03" db="EMBL/GenBank/DDBJ databases">
        <title>Human intestinal bacterial collection.</title>
        <authorList>
            <person name="Pauvert C."/>
            <person name="Hitch T.C.A."/>
            <person name="Clavel T."/>
        </authorList>
    </citation>
    <scope>NUCLEOTIDE SEQUENCE [LARGE SCALE GENOMIC DNA]</scope>
    <source>
        <strain evidence="7 8">CLA-AA-H81</strain>
    </source>
</reference>
<dbReference type="RefSeq" id="WP_020311684.1">
    <property type="nucleotide sequence ID" value="NZ_JBBMEU010000042.1"/>
</dbReference>
<comment type="cofactor">
    <cofactor evidence="1">
        <name>Zn(2+)</name>
        <dbReference type="ChEBI" id="CHEBI:29105"/>
    </cofactor>
</comment>
<evidence type="ECO:0000256" key="2">
    <source>
        <dbReference type="ARBA" id="ARBA00006217"/>
    </source>
</evidence>
<dbReference type="PANTHER" id="PTHR43175:SF3">
    <property type="entry name" value="CARBON DISULFIDE HYDROLASE"/>
    <property type="match status" value="1"/>
</dbReference>
<dbReference type="Pfam" id="PF00484">
    <property type="entry name" value="Pro_CA"/>
    <property type="match status" value="1"/>
</dbReference>
<evidence type="ECO:0000256" key="4">
    <source>
        <dbReference type="ARBA" id="ARBA00022723"/>
    </source>
</evidence>
<dbReference type="EMBL" id="JBBMEU010000042">
    <property type="protein sequence ID" value="MEQ2422617.1"/>
    <property type="molecule type" value="Genomic_DNA"/>
</dbReference>
<comment type="catalytic activity">
    <reaction evidence="6">
        <text>hydrogencarbonate + H(+) = CO2 + H2O</text>
        <dbReference type="Rhea" id="RHEA:10748"/>
        <dbReference type="ChEBI" id="CHEBI:15377"/>
        <dbReference type="ChEBI" id="CHEBI:15378"/>
        <dbReference type="ChEBI" id="CHEBI:16526"/>
        <dbReference type="ChEBI" id="CHEBI:17544"/>
        <dbReference type="EC" id="4.2.1.1"/>
    </reaction>
</comment>
<keyword evidence="8" id="KW-1185">Reference proteome</keyword>
<evidence type="ECO:0000256" key="1">
    <source>
        <dbReference type="ARBA" id="ARBA00001947"/>
    </source>
</evidence>
<protein>
    <recommendedName>
        <fullName evidence="3">carbonic anhydrase</fullName>
        <ecNumber evidence="3">4.2.1.1</ecNumber>
    </recommendedName>
</protein>
<evidence type="ECO:0000256" key="3">
    <source>
        <dbReference type="ARBA" id="ARBA00012925"/>
    </source>
</evidence>
<keyword evidence="4" id="KW-0479">Metal-binding</keyword>
<organism evidence="7 8">
    <name type="scientific">Megasphaera intestinihominis</name>
    <dbReference type="NCBI Taxonomy" id="3133159"/>
    <lineage>
        <taxon>Bacteria</taxon>
        <taxon>Bacillati</taxon>
        <taxon>Bacillota</taxon>
        <taxon>Negativicutes</taxon>
        <taxon>Veillonellales</taxon>
        <taxon>Veillonellaceae</taxon>
        <taxon>Megasphaera</taxon>
    </lineage>
</organism>
<dbReference type="InterPro" id="IPR036874">
    <property type="entry name" value="Carbonic_anhydrase_sf"/>
</dbReference>
<dbReference type="CDD" id="cd03379">
    <property type="entry name" value="beta_CA_cladeD"/>
    <property type="match status" value="1"/>
</dbReference>
<dbReference type="SUPFAM" id="SSF53056">
    <property type="entry name" value="beta-carbonic anhydrase, cab"/>
    <property type="match status" value="1"/>
</dbReference>
<dbReference type="InterPro" id="IPR001765">
    <property type="entry name" value="Carbonic_anhydrase"/>
</dbReference>
<comment type="similarity">
    <text evidence="2">Belongs to the beta-class carbonic anhydrase family.</text>
</comment>
<name>A0ABV1CWU1_9FIRM</name>
<evidence type="ECO:0000313" key="7">
    <source>
        <dbReference type="EMBL" id="MEQ2422617.1"/>
    </source>
</evidence>
<evidence type="ECO:0000313" key="8">
    <source>
        <dbReference type="Proteomes" id="UP001433088"/>
    </source>
</evidence>
<proteinExistence type="inferred from homology"/>
<evidence type="ECO:0000256" key="5">
    <source>
        <dbReference type="ARBA" id="ARBA00022833"/>
    </source>
</evidence>
<evidence type="ECO:0000256" key="6">
    <source>
        <dbReference type="ARBA" id="ARBA00048348"/>
    </source>
</evidence>
<keyword evidence="5" id="KW-0862">Zinc</keyword>
<comment type="caution">
    <text evidence="7">The sequence shown here is derived from an EMBL/GenBank/DDBJ whole genome shotgun (WGS) entry which is preliminary data.</text>
</comment>